<organism evidence="2">
    <name type="scientific">Capitella teleta</name>
    <name type="common">Polychaete worm</name>
    <dbReference type="NCBI Taxonomy" id="283909"/>
    <lineage>
        <taxon>Eukaryota</taxon>
        <taxon>Metazoa</taxon>
        <taxon>Spiralia</taxon>
        <taxon>Lophotrochozoa</taxon>
        <taxon>Annelida</taxon>
        <taxon>Polychaeta</taxon>
        <taxon>Sedentaria</taxon>
        <taxon>Scolecida</taxon>
        <taxon>Capitellidae</taxon>
        <taxon>Capitella</taxon>
    </lineage>
</organism>
<protein>
    <submittedName>
        <fullName evidence="2 3">Uncharacterized protein</fullName>
    </submittedName>
</protein>
<feature type="compositionally biased region" description="Polar residues" evidence="1">
    <location>
        <begin position="99"/>
        <end position="111"/>
    </location>
</feature>
<dbReference type="EMBL" id="KB308278">
    <property type="protein sequence ID" value="ELT98054.1"/>
    <property type="molecule type" value="Genomic_DNA"/>
</dbReference>
<feature type="compositionally biased region" description="Polar residues" evidence="1">
    <location>
        <begin position="428"/>
        <end position="445"/>
    </location>
</feature>
<reference evidence="4" key="1">
    <citation type="submission" date="2012-12" db="EMBL/GenBank/DDBJ databases">
        <authorList>
            <person name="Hellsten U."/>
            <person name="Grimwood J."/>
            <person name="Chapman J.A."/>
            <person name="Shapiro H."/>
            <person name="Aerts A."/>
            <person name="Otillar R.P."/>
            <person name="Terry A.Y."/>
            <person name="Boore J.L."/>
            <person name="Simakov O."/>
            <person name="Marletaz F."/>
            <person name="Cho S.-J."/>
            <person name="Edsinger-Gonzales E."/>
            <person name="Havlak P."/>
            <person name="Kuo D.-H."/>
            <person name="Larsson T."/>
            <person name="Lv J."/>
            <person name="Arendt D."/>
            <person name="Savage R."/>
            <person name="Osoegawa K."/>
            <person name="de Jong P."/>
            <person name="Lindberg D.R."/>
            <person name="Seaver E.C."/>
            <person name="Weisblat D.A."/>
            <person name="Putnam N.H."/>
            <person name="Grigoriev I.V."/>
            <person name="Rokhsar D.S."/>
        </authorList>
    </citation>
    <scope>NUCLEOTIDE SEQUENCE</scope>
    <source>
        <strain evidence="4">I ESC-2004</strain>
    </source>
</reference>
<proteinExistence type="predicted"/>
<feature type="compositionally biased region" description="Basic and acidic residues" evidence="1">
    <location>
        <begin position="68"/>
        <end position="97"/>
    </location>
</feature>
<feature type="region of interest" description="Disordered" evidence="1">
    <location>
        <begin position="421"/>
        <end position="480"/>
    </location>
</feature>
<dbReference type="HOGENOM" id="CLU_612874_0_0_1"/>
<evidence type="ECO:0000256" key="1">
    <source>
        <dbReference type="SAM" id="MobiDB-lite"/>
    </source>
</evidence>
<reference evidence="2 4" key="2">
    <citation type="journal article" date="2013" name="Nature">
        <title>Insights into bilaterian evolution from three spiralian genomes.</title>
        <authorList>
            <person name="Simakov O."/>
            <person name="Marletaz F."/>
            <person name="Cho S.J."/>
            <person name="Edsinger-Gonzales E."/>
            <person name="Havlak P."/>
            <person name="Hellsten U."/>
            <person name="Kuo D.H."/>
            <person name="Larsson T."/>
            <person name="Lv J."/>
            <person name="Arendt D."/>
            <person name="Savage R."/>
            <person name="Osoegawa K."/>
            <person name="de Jong P."/>
            <person name="Grimwood J."/>
            <person name="Chapman J.A."/>
            <person name="Shapiro H."/>
            <person name="Aerts A."/>
            <person name="Otillar R.P."/>
            <person name="Terry A.Y."/>
            <person name="Boore J.L."/>
            <person name="Grigoriev I.V."/>
            <person name="Lindberg D.R."/>
            <person name="Seaver E.C."/>
            <person name="Weisblat D.A."/>
            <person name="Putnam N.H."/>
            <person name="Rokhsar D.S."/>
        </authorList>
    </citation>
    <scope>NUCLEOTIDE SEQUENCE</scope>
    <source>
        <strain evidence="2 4">I ESC-2004</strain>
    </source>
</reference>
<evidence type="ECO:0000313" key="3">
    <source>
        <dbReference type="EnsemblMetazoa" id="CapteP197579"/>
    </source>
</evidence>
<dbReference type="EnsemblMetazoa" id="CapteT197579">
    <property type="protein sequence ID" value="CapteP197579"/>
    <property type="gene ID" value="CapteG197579"/>
</dbReference>
<reference evidence="3" key="3">
    <citation type="submission" date="2015-06" db="UniProtKB">
        <authorList>
            <consortium name="EnsemblMetazoa"/>
        </authorList>
    </citation>
    <scope>IDENTIFICATION</scope>
</reference>
<feature type="compositionally biased region" description="Basic residues" evidence="1">
    <location>
        <begin position="126"/>
        <end position="138"/>
    </location>
</feature>
<accession>R7TWD3</accession>
<keyword evidence="4" id="KW-1185">Reference proteome</keyword>
<evidence type="ECO:0000313" key="4">
    <source>
        <dbReference type="Proteomes" id="UP000014760"/>
    </source>
</evidence>
<sequence>MGESDGYSLLQFLNEASGVMKRILQQPNQAKEQNVYRLIQGHLFEPQSSETSDKFAGRGTFCRKLKQDSTIKADSDTKEAHSEPNDHVTHNTEDREQYLQVNARRNVSATDSPPPGIGFKVSRQEMKRRRNQKWRTHKQFSNYSDNKVEQNSKEEKRKLIQKECEEALSNSMNIINTVHNEDYVDIANMSLQMQVMEESCNLQMTQCYNNQHSRQAFGNPHFQRNWNYHNQQRFSYHMNIKNDWPCTKPRQFIHQNSGRNPSLPSNSGGLIQTDKRAAAVVSPHVHIPESLQIEQLGPVITKTEEISGAESLSGTFSAIPSSNSTGGYIYNLTSGITTQLQDIAPVSPLIQLRAVDCHYEAFDPLLASVVELTSPNNDNLVASEIDQSMTQQENGDYLVALNDSILDDLDWLLDGSSNTNSTAADSSMKLNDNSSRFWSSDQSSGKTDHSEMSCSSTSEGQKLPSFAQTFFTPTKNPTKS</sequence>
<feature type="compositionally biased region" description="Polar residues" evidence="1">
    <location>
        <begin position="452"/>
        <end position="480"/>
    </location>
</feature>
<evidence type="ECO:0000313" key="2">
    <source>
        <dbReference type="EMBL" id="ELT98054.1"/>
    </source>
</evidence>
<name>R7TWD3_CAPTE</name>
<dbReference type="Proteomes" id="UP000014760">
    <property type="component" value="Unassembled WGS sequence"/>
</dbReference>
<dbReference type="EMBL" id="AMQN01010633">
    <property type="status" value="NOT_ANNOTATED_CDS"/>
    <property type="molecule type" value="Genomic_DNA"/>
</dbReference>
<gene>
    <name evidence="2" type="ORF">CAPTEDRAFT_197579</name>
</gene>
<feature type="region of interest" description="Disordered" evidence="1">
    <location>
        <begin position="68"/>
        <end position="153"/>
    </location>
</feature>
<dbReference type="AlphaFoldDB" id="R7TWD3"/>